<gene>
    <name evidence="3" type="ORF">DL796_05480</name>
</gene>
<evidence type="ECO:0000313" key="4">
    <source>
        <dbReference type="Proteomes" id="UP000247689"/>
    </source>
</evidence>
<dbReference type="PIRSF" id="PIRSF000714">
    <property type="entry name" value="HIT"/>
    <property type="match status" value="1"/>
</dbReference>
<sequence length="144" mass="16282">MDFKLDARLERDCILLGNLQLSQVLLMNDANYPWLILVPRVSGVRETYELSESQRETLAKESNFVLQALAETFKADKMNLGALGNMVPQLHIHHIVRYETDPAWPAPVWGKVEPKPYSDGEREAVVAKLSAMLSNYSGFKPPIQ</sequence>
<dbReference type="GO" id="GO:0003824">
    <property type="term" value="F:catalytic activity"/>
    <property type="evidence" value="ECO:0007669"/>
    <property type="project" value="InterPro"/>
</dbReference>
<dbReference type="Proteomes" id="UP000247689">
    <property type="component" value="Unassembled WGS sequence"/>
</dbReference>
<dbReference type="RefSeq" id="WP_110200635.1">
    <property type="nucleotide sequence ID" value="NZ_QICH01000001.1"/>
</dbReference>
<feature type="domain" description="HIT" evidence="2">
    <location>
        <begin position="35"/>
        <end position="104"/>
    </location>
</feature>
<comment type="caution">
    <text evidence="3">The sequence shown here is derived from an EMBL/GenBank/DDBJ whole genome shotgun (WGS) entry which is preliminary data.</text>
</comment>
<comment type="caution">
    <text evidence="1">Lacks conserved residue(s) required for the propagation of feature annotation.</text>
</comment>
<proteinExistence type="predicted"/>
<organism evidence="3 4">
    <name type="scientific">Kangiella spongicola</name>
    <dbReference type="NCBI Taxonomy" id="796379"/>
    <lineage>
        <taxon>Bacteria</taxon>
        <taxon>Pseudomonadati</taxon>
        <taxon>Pseudomonadota</taxon>
        <taxon>Gammaproteobacteria</taxon>
        <taxon>Kangiellales</taxon>
        <taxon>Kangiellaceae</taxon>
        <taxon>Kangiella</taxon>
    </lineage>
</organism>
<protein>
    <submittedName>
        <fullName evidence="3">HIT family protein</fullName>
    </submittedName>
</protein>
<evidence type="ECO:0000313" key="3">
    <source>
        <dbReference type="EMBL" id="PXF64587.1"/>
    </source>
</evidence>
<accession>A0A318DCB5</accession>
<dbReference type="SUPFAM" id="SSF54197">
    <property type="entry name" value="HIT-like"/>
    <property type="match status" value="1"/>
</dbReference>
<evidence type="ECO:0000259" key="2">
    <source>
        <dbReference type="PROSITE" id="PS51084"/>
    </source>
</evidence>
<dbReference type="InterPro" id="IPR036265">
    <property type="entry name" value="HIT-like_sf"/>
</dbReference>
<name>A0A318DCB5_9GAMM</name>
<dbReference type="EMBL" id="QICH01000001">
    <property type="protein sequence ID" value="PXF64587.1"/>
    <property type="molecule type" value="Genomic_DNA"/>
</dbReference>
<dbReference type="PROSITE" id="PS51084">
    <property type="entry name" value="HIT_2"/>
    <property type="match status" value="1"/>
</dbReference>
<dbReference type="Gene3D" id="3.30.428.10">
    <property type="entry name" value="HIT-like"/>
    <property type="match status" value="1"/>
</dbReference>
<dbReference type="Pfam" id="PF01230">
    <property type="entry name" value="HIT"/>
    <property type="match status" value="1"/>
</dbReference>
<dbReference type="AlphaFoldDB" id="A0A318DCB5"/>
<dbReference type="OrthoDB" id="9799145at2"/>
<reference evidence="3 4" key="1">
    <citation type="submission" date="2018-05" db="EMBL/GenBank/DDBJ databases">
        <title>Kangiella spongicola genome sequence.</title>
        <authorList>
            <person name="Maclea K.S."/>
            <person name="Goen A.E."/>
            <person name="Kelley C."/>
            <person name="Underriner A."/>
            <person name="Silverwood T."/>
            <person name="Trachtenberg A.M."/>
        </authorList>
    </citation>
    <scope>NUCLEOTIDE SEQUENCE [LARGE SCALE GENOMIC DNA]</scope>
    <source>
        <strain evidence="3 4">ATCC BAA-2076</strain>
    </source>
</reference>
<keyword evidence="4" id="KW-1185">Reference proteome</keyword>
<dbReference type="InterPro" id="IPR011146">
    <property type="entry name" value="HIT-like"/>
</dbReference>
<evidence type="ECO:0000256" key="1">
    <source>
        <dbReference type="PROSITE-ProRule" id="PRU00464"/>
    </source>
</evidence>
<dbReference type="InterPro" id="IPR026026">
    <property type="entry name" value="HIT_Hint"/>
</dbReference>